<dbReference type="AlphaFoldDB" id="A0AAQ4EQN3"/>
<reference evidence="2 3" key="1">
    <citation type="journal article" date="2023" name="Arcadia Sci">
        <title>De novo assembly of a long-read Amblyomma americanum tick genome.</title>
        <authorList>
            <person name="Chou S."/>
            <person name="Poskanzer K.E."/>
            <person name="Rollins M."/>
            <person name="Thuy-Boun P.S."/>
        </authorList>
    </citation>
    <scope>NUCLEOTIDE SEQUENCE [LARGE SCALE GENOMIC DNA]</scope>
    <source>
        <strain evidence="2">F_SG_1</strain>
        <tissue evidence="2">Salivary glands</tissue>
    </source>
</reference>
<dbReference type="GO" id="GO:0006281">
    <property type="term" value="P:DNA repair"/>
    <property type="evidence" value="ECO:0007669"/>
    <property type="project" value="UniProtKB-ARBA"/>
</dbReference>
<comment type="caution">
    <text evidence="2">The sequence shown here is derived from an EMBL/GenBank/DDBJ whole genome shotgun (WGS) entry which is preliminary data.</text>
</comment>
<evidence type="ECO:0000313" key="2">
    <source>
        <dbReference type="EMBL" id="KAK8776898.1"/>
    </source>
</evidence>
<accession>A0AAQ4EQN3</accession>
<dbReference type="Pfam" id="PF09588">
    <property type="entry name" value="YqaJ"/>
    <property type="match status" value="1"/>
</dbReference>
<evidence type="ECO:0000313" key="3">
    <source>
        <dbReference type="Proteomes" id="UP001321473"/>
    </source>
</evidence>
<proteinExistence type="predicted"/>
<dbReference type="Gene3D" id="3.90.320.10">
    <property type="match status" value="1"/>
</dbReference>
<dbReference type="Proteomes" id="UP001321473">
    <property type="component" value="Unassembled WGS sequence"/>
</dbReference>
<dbReference type="InterPro" id="IPR011335">
    <property type="entry name" value="Restrct_endonuc-II-like"/>
</dbReference>
<sequence>MGQTERKSQEELRALPLPSWHEERRLRITSTKAHAIRTKRSDEGFQKAADSLCKTSSYTSAAMHYGIKTEATAREDLQRKLGIRIVQLKH</sequence>
<name>A0AAQ4EQN3_AMBAM</name>
<dbReference type="EMBL" id="JARKHS020012438">
    <property type="protein sequence ID" value="KAK8776898.1"/>
    <property type="molecule type" value="Genomic_DNA"/>
</dbReference>
<dbReference type="InterPro" id="IPR011604">
    <property type="entry name" value="PDDEXK-like_dom_sf"/>
</dbReference>
<evidence type="ECO:0000259" key="1">
    <source>
        <dbReference type="Pfam" id="PF09588"/>
    </source>
</evidence>
<feature type="domain" description="YqaJ viral recombinase" evidence="1">
    <location>
        <begin position="20"/>
        <end position="86"/>
    </location>
</feature>
<dbReference type="SUPFAM" id="SSF52980">
    <property type="entry name" value="Restriction endonuclease-like"/>
    <property type="match status" value="1"/>
</dbReference>
<keyword evidence="3" id="KW-1185">Reference proteome</keyword>
<organism evidence="2 3">
    <name type="scientific">Amblyomma americanum</name>
    <name type="common">Lone star tick</name>
    <dbReference type="NCBI Taxonomy" id="6943"/>
    <lineage>
        <taxon>Eukaryota</taxon>
        <taxon>Metazoa</taxon>
        <taxon>Ecdysozoa</taxon>
        <taxon>Arthropoda</taxon>
        <taxon>Chelicerata</taxon>
        <taxon>Arachnida</taxon>
        <taxon>Acari</taxon>
        <taxon>Parasitiformes</taxon>
        <taxon>Ixodida</taxon>
        <taxon>Ixodoidea</taxon>
        <taxon>Ixodidae</taxon>
        <taxon>Amblyomminae</taxon>
        <taxon>Amblyomma</taxon>
    </lineage>
</organism>
<gene>
    <name evidence="2" type="ORF">V5799_029757</name>
</gene>
<dbReference type="InterPro" id="IPR019080">
    <property type="entry name" value="YqaJ_viral_recombinase"/>
</dbReference>
<protein>
    <recommendedName>
        <fullName evidence="1">YqaJ viral recombinase domain-containing protein</fullName>
    </recommendedName>
</protein>